<feature type="domain" description="Protein kinase" evidence="5">
    <location>
        <begin position="210"/>
        <end position="543"/>
    </location>
</feature>
<dbReference type="GO" id="GO:0035556">
    <property type="term" value="P:intracellular signal transduction"/>
    <property type="evidence" value="ECO:0007669"/>
    <property type="project" value="TreeGrafter"/>
</dbReference>
<evidence type="ECO:0000313" key="7">
    <source>
        <dbReference type="Proteomes" id="UP000294933"/>
    </source>
</evidence>
<dbReference type="VEuPathDB" id="FungiDB:BD410DRAFT_842955"/>
<dbReference type="GO" id="GO:0004674">
    <property type="term" value="F:protein serine/threonine kinase activity"/>
    <property type="evidence" value="ECO:0007669"/>
    <property type="project" value="TreeGrafter"/>
</dbReference>
<dbReference type="Pfam" id="PF00069">
    <property type="entry name" value="Pkinase"/>
    <property type="match status" value="2"/>
</dbReference>
<accession>A0A4Y7PT53</accession>
<dbReference type="Proteomes" id="UP000294933">
    <property type="component" value="Unassembled WGS sequence"/>
</dbReference>
<dbReference type="PROSITE" id="PS00107">
    <property type="entry name" value="PROTEIN_KINASE_ATP"/>
    <property type="match status" value="1"/>
</dbReference>
<evidence type="ECO:0000256" key="4">
    <source>
        <dbReference type="SAM" id="MobiDB-lite"/>
    </source>
</evidence>
<dbReference type="PROSITE" id="PS50011">
    <property type="entry name" value="PROTEIN_KINASE_DOM"/>
    <property type="match status" value="1"/>
</dbReference>
<feature type="compositionally biased region" description="Basic and acidic residues" evidence="4">
    <location>
        <begin position="705"/>
        <end position="716"/>
    </location>
</feature>
<keyword evidence="1 3" id="KW-0547">Nucleotide-binding</keyword>
<evidence type="ECO:0000256" key="1">
    <source>
        <dbReference type="ARBA" id="ARBA00022741"/>
    </source>
</evidence>
<dbReference type="STRING" id="50990.A0A4Y7PT53"/>
<dbReference type="AlphaFoldDB" id="A0A4Y7PT53"/>
<dbReference type="PANTHER" id="PTHR24346:SF76">
    <property type="entry name" value="NON-SPECIFIC SERINE_THREONINE PROTEIN KINASE"/>
    <property type="match status" value="1"/>
</dbReference>
<feature type="region of interest" description="Disordered" evidence="4">
    <location>
        <begin position="599"/>
        <end position="742"/>
    </location>
</feature>
<gene>
    <name evidence="6" type="ORF">BD410DRAFT_842955</name>
</gene>
<dbReference type="GO" id="GO:0005524">
    <property type="term" value="F:ATP binding"/>
    <property type="evidence" value="ECO:0007669"/>
    <property type="project" value="UniProtKB-UniRule"/>
</dbReference>
<dbReference type="EMBL" id="ML170209">
    <property type="protein sequence ID" value="TDL18345.1"/>
    <property type="molecule type" value="Genomic_DNA"/>
</dbReference>
<dbReference type="InterPro" id="IPR011009">
    <property type="entry name" value="Kinase-like_dom_sf"/>
</dbReference>
<feature type="compositionally biased region" description="Polar residues" evidence="4">
    <location>
        <begin position="602"/>
        <end position="613"/>
    </location>
</feature>
<reference evidence="6 7" key="1">
    <citation type="submission" date="2018-06" db="EMBL/GenBank/DDBJ databases">
        <title>A transcriptomic atlas of mushroom development highlights an independent origin of complex multicellularity.</title>
        <authorList>
            <consortium name="DOE Joint Genome Institute"/>
            <person name="Krizsan K."/>
            <person name="Almasi E."/>
            <person name="Merenyi Z."/>
            <person name="Sahu N."/>
            <person name="Viragh M."/>
            <person name="Koszo T."/>
            <person name="Mondo S."/>
            <person name="Kiss B."/>
            <person name="Balint B."/>
            <person name="Kues U."/>
            <person name="Barry K."/>
            <person name="Hegedus J.C."/>
            <person name="Henrissat B."/>
            <person name="Johnson J."/>
            <person name="Lipzen A."/>
            <person name="Ohm R."/>
            <person name="Nagy I."/>
            <person name="Pangilinan J."/>
            <person name="Yan J."/>
            <person name="Xiong Y."/>
            <person name="Grigoriev I.V."/>
            <person name="Hibbett D.S."/>
            <person name="Nagy L.G."/>
        </authorList>
    </citation>
    <scope>NUCLEOTIDE SEQUENCE [LARGE SCALE GENOMIC DNA]</scope>
    <source>
        <strain evidence="6 7">SZMC22713</strain>
    </source>
</reference>
<keyword evidence="6" id="KW-0418">Kinase</keyword>
<feature type="region of interest" description="Disordered" evidence="4">
    <location>
        <begin position="409"/>
        <end position="431"/>
    </location>
</feature>
<protein>
    <submittedName>
        <fullName evidence="6">Kinase-like protein</fullName>
    </submittedName>
</protein>
<evidence type="ECO:0000256" key="3">
    <source>
        <dbReference type="PROSITE-ProRule" id="PRU10141"/>
    </source>
</evidence>
<dbReference type="PANTHER" id="PTHR24346">
    <property type="entry name" value="MAP/MICROTUBULE AFFINITY-REGULATING KINASE"/>
    <property type="match status" value="1"/>
</dbReference>
<keyword evidence="2 3" id="KW-0067">ATP-binding</keyword>
<evidence type="ECO:0000313" key="6">
    <source>
        <dbReference type="EMBL" id="TDL18345.1"/>
    </source>
</evidence>
<feature type="region of interest" description="Disordered" evidence="4">
    <location>
        <begin position="368"/>
        <end position="396"/>
    </location>
</feature>
<feature type="binding site" evidence="3">
    <location>
        <position position="242"/>
    </location>
    <ligand>
        <name>ATP</name>
        <dbReference type="ChEBI" id="CHEBI:30616"/>
    </ligand>
</feature>
<dbReference type="GO" id="GO:0005737">
    <property type="term" value="C:cytoplasm"/>
    <property type="evidence" value="ECO:0007669"/>
    <property type="project" value="TreeGrafter"/>
</dbReference>
<sequence length="807" mass="87113">MLSVSSSHITDDELRLREPQIVLPKIEQPECGAIIHSNPWRSSRPVLRRGERLYEDSDEDEDEEYEDQFEGHGNGASYDYRHHHEQHTNNHPARPLVANIVTANAGESSSPWLSRSQFPTFGTAAERMELEGGDYLYPGDRRDDGGHFKASSAPEYTTSFADRVTDAEEDDSSGGVMATSPAAMFLASFTPAQELHILQPEAEGQEVAGYILGPIIGHGGFSIIRRAHAPSGAAVAVKIVRKSDVAMQDDPAEARRQLDTEAAVWASLNHEHILPLFSVSRTPYADFFVTLLCPAGSLFDILKRDGTPALPQDDAGTMFRQVVRGLRYLHSVAGLVHGDVKLENVLVDEMGMCRIADFGMARRIGEGNKSQLDVPDDEKHHHQQPQPPQHRRQGISGLPVHLSLIRRTGPQRHRNSSPFPTAAENQHHQQQHVPLTHPLHQFHPGSLPYAAPELLMPTSTSQQQYPCPAQDIWALGVLLYALLTGRLPFMDPFEPRLQVKILHGVYDLPEGIGHGAEQVLTGCLEKSVDERWTIDMVDEVAWGVGWGAEGDSSASASMCGTPLGEEQMQTTTQGTTSLVMATVTNAASTAAAMSTSGMATFGESTSTSTATNTKRQKSHSRSRIRPYPAAPLRTHSNSSAVSPERPTRTNQIPTESEFERAAARSQSRGRQARIRGRAVSMGESVSTGAESAESGSGGSGGSRSGESRESGSRSRSPDASVPPRTPVDFDPNVDGGGAFGFGFGRRVGLGVGGLDEEGGVGVGAGDVIREGRGRGRRVDVRSDVGVDGGVEGRWGVGSERRDDTKGG</sequence>
<dbReference type="GO" id="GO:0000226">
    <property type="term" value="P:microtubule cytoskeleton organization"/>
    <property type="evidence" value="ECO:0007669"/>
    <property type="project" value="TreeGrafter"/>
</dbReference>
<organism evidence="6 7">
    <name type="scientific">Rickenella mellea</name>
    <dbReference type="NCBI Taxonomy" id="50990"/>
    <lineage>
        <taxon>Eukaryota</taxon>
        <taxon>Fungi</taxon>
        <taxon>Dikarya</taxon>
        <taxon>Basidiomycota</taxon>
        <taxon>Agaricomycotina</taxon>
        <taxon>Agaricomycetes</taxon>
        <taxon>Hymenochaetales</taxon>
        <taxon>Rickenellaceae</taxon>
        <taxon>Rickenella</taxon>
    </lineage>
</organism>
<feature type="region of interest" description="Disordered" evidence="4">
    <location>
        <begin position="54"/>
        <end position="77"/>
    </location>
</feature>
<proteinExistence type="predicted"/>
<feature type="compositionally biased region" description="Acidic residues" evidence="4">
    <location>
        <begin position="56"/>
        <end position="68"/>
    </location>
</feature>
<evidence type="ECO:0000256" key="2">
    <source>
        <dbReference type="ARBA" id="ARBA00022840"/>
    </source>
</evidence>
<keyword evidence="7" id="KW-1185">Reference proteome</keyword>
<dbReference type="Gene3D" id="1.10.510.10">
    <property type="entry name" value="Transferase(Phosphotransferase) domain 1"/>
    <property type="match status" value="2"/>
</dbReference>
<feature type="compositionally biased region" description="Low complexity" evidence="4">
    <location>
        <begin position="682"/>
        <end position="694"/>
    </location>
</feature>
<keyword evidence="6" id="KW-0808">Transferase</keyword>
<name>A0A4Y7PT53_9AGAM</name>
<dbReference type="OrthoDB" id="4062651at2759"/>
<evidence type="ECO:0000259" key="5">
    <source>
        <dbReference type="PROSITE" id="PS50011"/>
    </source>
</evidence>
<feature type="compositionally biased region" description="Basic residues" evidence="4">
    <location>
        <begin position="614"/>
        <end position="624"/>
    </location>
</feature>
<dbReference type="SMART" id="SM00220">
    <property type="entry name" value="S_TKc"/>
    <property type="match status" value="1"/>
</dbReference>
<dbReference type="InterPro" id="IPR008271">
    <property type="entry name" value="Ser/Thr_kinase_AS"/>
</dbReference>
<dbReference type="SUPFAM" id="SSF56112">
    <property type="entry name" value="Protein kinase-like (PK-like)"/>
    <property type="match status" value="1"/>
</dbReference>
<dbReference type="PROSITE" id="PS00108">
    <property type="entry name" value="PROTEIN_KINASE_ST"/>
    <property type="match status" value="1"/>
</dbReference>
<dbReference type="InterPro" id="IPR017441">
    <property type="entry name" value="Protein_kinase_ATP_BS"/>
</dbReference>
<dbReference type="InterPro" id="IPR000719">
    <property type="entry name" value="Prot_kinase_dom"/>
</dbReference>